<accession>A0A8C5MTR7</accession>
<name>A0A8C5MTR7_9ANUR</name>
<dbReference type="InterPro" id="IPR012317">
    <property type="entry name" value="Poly(ADP-ribose)pol_cat_dom"/>
</dbReference>
<evidence type="ECO:0000259" key="2">
    <source>
        <dbReference type="Pfam" id="PF00644"/>
    </source>
</evidence>
<dbReference type="AlphaFoldDB" id="A0A8C5MTR7"/>
<feature type="domain" description="PARP catalytic" evidence="2">
    <location>
        <begin position="7"/>
        <end position="78"/>
    </location>
</feature>
<dbReference type="PANTHER" id="PTHR36542">
    <property type="entry name" value="GIG2-LIKE PROTEIN DRED-RELATED"/>
    <property type="match status" value="1"/>
</dbReference>
<dbReference type="GO" id="GO:0005737">
    <property type="term" value="C:cytoplasm"/>
    <property type="evidence" value="ECO:0007669"/>
    <property type="project" value="TreeGrafter"/>
</dbReference>
<evidence type="ECO:0000313" key="4">
    <source>
        <dbReference type="Proteomes" id="UP000694569"/>
    </source>
</evidence>
<dbReference type="OrthoDB" id="425894at2759"/>
<dbReference type="Gene3D" id="3.90.175.10">
    <property type="entry name" value="Diphtheria Toxin, domain 1"/>
    <property type="match status" value="1"/>
</dbReference>
<reference evidence="3" key="1">
    <citation type="submission" date="2025-08" db="UniProtKB">
        <authorList>
            <consortium name="Ensembl"/>
        </authorList>
    </citation>
    <scope>IDENTIFICATION</scope>
</reference>
<reference evidence="3" key="2">
    <citation type="submission" date="2025-09" db="UniProtKB">
        <authorList>
            <consortium name="Ensembl"/>
        </authorList>
    </citation>
    <scope>IDENTIFICATION</scope>
</reference>
<dbReference type="Pfam" id="PF00644">
    <property type="entry name" value="PARP"/>
    <property type="match status" value="1"/>
</dbReference>
<evidence type="ECO:0000313" key="3">
    <source>
        <dbReference type="Ensembl" id="ENSLLEP00000018854.1"/>
    </source>
</evidence>
<evidence type="ECO:0000256" key="1">
    <source>
        <dbReference type="ARBA" id="ARBA00024347"/>
    </source>
</evidence>
<dbReference type="GO" id="GO:0003950">
    <property type="term" value="F:NAD+ poly-ADP-ribosyltransferase activity"/>
    <property type="evidence" value="ECO:0007669"/>
    <property type="project" value="InterPro"/>
</dbReference>
<proteinExistence type="inferred from homology"/>
<keyword evidence="4" id="KW-1185">Reference proteome</keyword>
<sequence length="139" mass="15971">MGQIFTMYHGTTVSAAERIIRNGFRQSADGMLGRGVYVSRDRYKAARYPLGENYEQVILKLRVRVGKVKRVDYKGHPLQKTWHERGYNTAWVPKNCGMVKSGSEENCVWDPKRIKVIGVVKAPPGSLQHLQQLLSHYRR</sequence>
<comment type="similarity">
    <text evidence="1">Belongs to the ARTD/PARP family.</text>
</comment>
<dbReference type="GeneTree" id="ENSGT00940000163496"/>
<dbReference type="Proteomes" id="UP000694569">
    <property type="component" value="Unplaced"/>
</dbReference>
<dbReference type="SUPFAM" id="SSF56399">
    <property type="entry name" value="ADP-ribosylation"/>
    <property type="match status" value="1"/>
</dbReference>
<protein>
    <recommendedName>
        <fullName evidence="2">PARP catalytic domain-containing protein</fullName>
    </recommendedName>
</protein>
<organism evidence="3 4">
    <name type="scientific">Leptobrachium leishanense</name>
    <name type="common">Leishan spiny toad</name>
    <dbReference type="NCBI Taxonomy" id="445787"/>
    <lineage>
        <taxon>Eukaryota</taxon>
        <taxon>Metazoa</taxon>
        <taxon>Chordata</taxon>
        <taxon>Craniata</taxon>
        <taxon>Vertebrata</taxon>
        <taxon>Euteleostomi</taxon>
        <taxon>Amphibia</taxon>
        <taxon>Batrachia</taxon>
        <taxon>Anura</taxon>
        <taxon>Pelobatoidea</taxon>
        <taxon>Megophryidae</taxon>
        <taxon>Leptobrachium</taxon>
    </lineage>
</organism>
<dbReference type="PANTHER" id="PTHR36542:SF2">
    <property type="entry name" value="GIG2-LIKE PROTEIN DRED-RELATED"/>
    <property type="match status" value="1"/>
</dbReference>
<dbReference type="Ensembl" id="ENSLLET00000019596.1">
    <property type="protein sequence ID" value="ENSLLEP00000018854.1"/>
    <property type="gene ID" value="ENSLLEG00000011969.1"/>
</dbReference>